<evidence type="ECO:0000313" key="8">
    <source>
        <dbReference type="Proteomes" id="UP000199060"/>
    </source>
</evidence>
<dbReference type="STRING" id="686796.SAMN04488104_10203"/>
<evidence type="ECO:0000256" key="4">
    <source>
        <dbReference type="ARBA" id="ARBA00022801"/>
    </source>
</evidence>
<dbReference type="GO" id="GO:0000287">
    <property type="term" value="F:magnesium ion binding"/>
    <property type="evidence" value="ECO:0007669"/>
    <property type="project" value="InterPro"/>
</dbReference>
<keyword evidence="3" id="KW-0479">Metal-binding</keyword>
<accession>A0A1G6T269</accession>
<organism evidence="7 8">
    <name type="scientific">Algoriphagus faecimaris</name>
    <dbReference type="NCBI Taxonomy" id="686796"/>
    <lineage>
        <taxon>Bacteria</taxon>
        <taxon>Pseudomonadati</taxon>
        <taxon>Bacteroidota</taxon>
        <taxon>Cytophagia</taxon>
        <taxon>Cytophagales</taxon>
        <taxon>Cyclobacteriaceae</taxon>
        <taxon>Algoriphagus</taxon>
    </lineage>
</organism>
<keyword evidence="5" id="KW-0460">Magnesium</keyword>
<keyword evidence="6" id="KW-0732">Signal</keyword>
<dbReference type="SUPFAM" id="SSF50324">
    <property type="entry name" value="Inorganic pyrophosphatase"/>
    <property type="match status" value="1"/>
</dbReference>
<dbReference type="Gene3D" id="3.90.80.10">
    <property type="entry name" value="Inorganic pyrophosphatase"/>
    <property type="match status" value="1"/>
</dbReference>
<gene>
    <name evidence="7" type="ORF">SAMN04488104_10203</name>
</gene>
<keyword evidence="8" id="KW-1185">Reference proteome</keyword>
<dbReference type="EC" id="3.6.1.1" evidence="2"/>
<dbReference type="GO" id="GO:0006796">
    <property type="term" value="P:phosphate-containing compound metabolic process"/>
    <property type="evidence" value="ECO:0007669"/>
    <property type="project" value="InterPro"/>
</dbReference>
<evidence type="ECO:0000256" key="5">
    <source>
        <dbReference type="ARBA" id="ARBA00022842"/>
    </source>
</evidence>
<protein>
    <recommendedName>
        <fullName evidence="2">inorganic diphosphatase</fullName>
        <ecNumber evidence="2">3.6.1.1</ecNumber>
    </recommendedName>
</protein>
<evidence type="ECO:0000256" key="6">
    <source>
        <dbReference type="SAM" id="SignalP"/>
    </source>
</evidence>
<dbReference type="InterPro" id="IPR036649">
    <property type="entry name" value="Pyrophosphatase_sf"/>
</dbReference>
<dbReference type="PROSITE" id="PS51257">
    <property type="entry name" value="PROKAR_LIPOPROTEIN"/>
    <property type="match status" value="1"/>
</dbReference>
<sequence>MKPILLPIFLLLLFSCQQHSEEAIQATKEVHLLDDIPAFTQDSLVQVVIEIPTGTHEKWEVNKNTGQLEWQKINADSSRVIDYLAYPANYGFVPQTLVAEETGGDGDPVDIFVLGPAVARGSILEVRIIGMVRMLDSGEEDSKLIGIDTKSNILNVKSIEGLSTGYPGVLEILRLWLENYKGRGKVELGTLLEMEYAVEYLKMAVENYQKELAEKT</sequence>
<dbReference type="InterPro" id="IPR008162">
    <property type="entry name" value="Pyrophosphatase"/>
</dbReference>
<evidence type="ECO:0000256" key="2">
    <source>
        <dbReference type="ARBA" id="ARBA00012146"/>
    </source>
</evidence>
<dbReference type="Proteomes" id="UP000199060">
    <property type="component" value="Unassembled WGS sequence"/>
</dbReference>
<feature type="chain" id="PRO_5011689360" description="inorganic diphosphatase" evidence="6">
    <location>
        <begin position="21"/>
        <end position="216"/>
    </location>
</feature>
<keyword evidence="4" id="KW-0378">Hydrolase</keyword>
<dbReference type="RefSeq" id="WP_087939837.1">
    <property type="nucleotide sequence ID" value="NZ_FNAC01000020.1"/>
</dbReference>
<dbReference type="GO" id="GO:0004427">
    <property type="term" value="F:inorganic diphosphate phosphatase activity"/>
    <property type="evidence" value="ECO:0007669"/>
    <property type="project" value="UniProtKB-EC"/>
</dbReference>
<dbReference type="Pfam" id="PF00719">
    <property type="entry name" value="Pyrophosphatase"/>
    <property type="match status" value="1"/>
</dbReference>
<name>A0A1G6T269_9BACT</name>
<evidence type="ECO:0000256" key="3">
    <source>
        <dbReference type="ARBA" id="ARBA00022723"/>
    </source>
</evidence>
<dbReference type="OrthoDB" id="5187599at2"/>
<dbReference type="AlphaFoldDB" id="A0A1G6T269"/>
<dbReference type="EMBL" id="FNAC01000020">
    <property type="protein sequence ID" value="SDD22636.1"/>
    <property type="molecule type" value="Genomic_DNA"/>
</dbReference>
<dbReference type="GO" id="GO:0005737">
    <property type="term" value="C:cytoplasm"/>
    <property type="evidence" value="ECO:0007669"/>
    <property type="project" value="InterPro"/>
</dbReference>
<reference evidence="8" key="1">
    <citation type="submission" date="2016-10" db="EMBL/GenBank/DDBJ databases">
        <authorList>
            <person name="Varghese N."/>
            <person name="Submissions S."/>
        </authorList>
    </citation>
    <scope>NUCLEOTIDE SEQUENCE [LARGE SCALE GENOMIC DNA]</scope>
    <source>
        <strain evidence="8">DSM 23095</strain>
    </source>
</reference>
<evidence type="ECO:0000313" key="7">
    <source>
        <dbReference type="EMBL" id="SDD22636.1"/>
    </source>
</evidence>
<comment type="cofactor">
    <cofactor evidence="1">
        <name>Mg(2+)</name>
        <dbReference type="ChEBI" id="CHEBI:18420"/>
    </cofactor>
</comment>
<feature type="signal peptide" evidence="6">
    <location>
        <begin position="1"/>
        <end position="20"/>
    </location>
</feature>
<dbReference type="PROSITE" id="PS00387">
    <property type="entry name" value="PPASE"/>
    <property type="match status" value="1"/>
</dbReference>
<proteinExistence type="predicted"/>
<evidence type="ECO:0000256" key="1">
    <source>
        <dbReference type="ARBA" id="ARBA00001946"/>
    </source>
</evidence>
<dbReference type="PANTHER" id="PTHR10286">
    <property type="entry name" value="INORGANIC PYROPHOSPHATASE"/>
    <property type="match status" value="1"/>
</dbReference>